<dbReference type="Pfam" id="PF25601">
    <property type="entry name" value="AAA_lid_14"/>
    <property type="match status" value="1"/>
</dbReference>
<dbReference type="SUPFAM" id="SSF52172">
    <property type="entry name" value="CheY-like"/>
    <property type="match status" value="1"/>
</dbReference>
<dbReference type="Pfam" id="PF02954">
    <property type="entry name" value="HTH_8"/>
    <property type="match status" value="1"/>
</dbReference>
<dbReference type="SMART" id="SM00382">
    <property type="entry name" value="AAA"/>
    <property type="match status" value="1"/>
</dbReference>
<dbReference type="PANTHER" id="PTHR32071:SF113">
    <property type="entry name" value="ALGINATE BIOSYNTHESIS TRANSCRIPTIONAL REGULATORY PROTEIN ALGB"/>
    <property type="match status" value="1"/>
</dbReference>
<dbReference type="PROSITE" id="PS50045">
    <property type="entry name" value="SIGMA54_INTERACT_4"/>
    <property type="match status" value="1"/>
</dbReference>
<dbReference type="InterPro" id="IPR011006">
    <property type="entry name" value="CheY-like_superfamily"/>
</dbReference>
<dbReference type="InterPro" id="IPR003593">
    <property type="entry name" value="AAA+_ATPase"/>
</dbReference>
<keyword evidence="6" id="KW-0597">Phosphoprotein</keyword>
<protein>
    <submittedName>
        <fullName evidence="9">Fis family transcriptional regulator</fullName>
    </submittedName>
</protein>
<evidence type="ECO:0000256" key="3">
    <source>
        <dbReference type="ARBA" id="ARBA00023015"/>
    </source>
</evidence>
<dbReference type="InterPro" id="IPR025943">
    <property type="entry name" value="Sigma_54_int_dom_ATP-bd_2"/>
</dbReference>
<dbReference type="NCBIfam" id="TIGR02915">
    <property type="entry name" value="PEP_resp_reg"/>
    <property type="match status" value="1"/>
</dbReference>
<dbReference type="OrthoDB" id="9804019at2"/>
<keyword evidence="2" id="KW-0067">ATP-binding</keyword>
<dbReference type="PROSITE" id="PS00675">
    <property type="entry name" value="SIGMA54_INTERACT_1"/>
    <property type="match status" value="1"/>
</dbReference>
<dbReference type="InterPro" id="IPR001789">
    <property type="entry name" value="Sig_transdc_resp-reg_receiver"/>
</dbReference>
<dbReference type="KEGG" id="sva:SVA_1461"/>
<evidence type="ECO:0000259" key="8">
    <source>
        <dbReference type="PROSITE" id="PS50110"/>
    </source>
</evidence>
<dbReference type="Gene3D" id="3.40.50.300">
    <property type="entry name" value="P-loop containing nucleotide triphosphate hydrolases"/>
    <property type="match status" value="1"/>
</dbReference>
<dbReference type="GO" id="GO:0006355">
    <property type="term" value="P:regulation of DNA-templated transcription"/>
    <property type="evidence" value="ECO:0007669"/>
    <property type="project" value="InterPro"/>
</dbReference>
<dbReference type="SUPFAM" id="SSF46689">
    <property type="entry name" value="Homeodomain-like"/>
    <property type="match status" value="1"/>
</dbReference>
<evidence type="ECO:0000259" key="7">
    <source>
        <dbReference type="PROSITE" id="PS50045"/>
    </source>
</evidence>
<name>A0A1B4V397_9GAMM</name>
<dbReference type="EMBL" id="AP014936">
    <property type="protein sequence ID" value="BAU48023.1"/>
    <property type="molecule type" value="Genomic_DNA"/>
</dbReference>
<dbReference type="InterPro" id="IPR027417">
    <property type="entry name" value="P-loop_NTPase"/>
</dbReference>
<evidence type="ECO:0000256" key="1">
    <source>
        <dbReference type="ARBA" id="ARBA00022741"/>
    </source>
</evidence>
<accession>A0A1B4V397</accession>
<dbReference type="Pfam" id="PF00158">
    <property type="entry name" value="Sigma54_activat"/>
    <property type="match status" value="1"/>
</dbReference>
<feature type="domain" description="Sigma-54 factor interaction" evidence="7">
    <location>
        <begin position="147"/>
        <end position="376"/>
    </location>
</feature>
<dbReference type="SUPFAM" id="SSF52540">
    <property type="entry name" value="P-loop containing nucleoside triphosphate hydrolases"/>
    <property type="match status" value="1"/>
</dbReference>
<dbReference type="CDD" id="cd00009">
    <property type="entry name" value="AAA"/>
    <property type="match status" value="1"/>
</dbReference>
<dbReference type="Gene3D" id="3.40.50.2300">
    <property type="match status" value="1"/>
</dbReference>
<evidence type="ECO:0000256" key="2">
    <source>
        <dbReference type="ARBA" id="ARBA00022840"/>
    </source>
</evidence>
<dbReference type="Proteomes" id="UP000218899">
    <property type="component" value="Chromosome"/>
</dbReference>
<proteinExistence type="predicted"/>
<dbReference type="InterPro" id="IPR014264">
    <property type="entry name" value="PEP-CTERM_resp_reg"/>
</dbReference>
<sequence length="448" mass="50274">MAAETTKLLVVEDDPGIRNQLRWCFERYQVLLAGDRTSALEQVRRHRPPLITLDLGLPPDADATSEGFATLDEILALAPDTKVVVVTGNNDRENAVRAVGRGAYDFYYKPIDPVLLGTIINRAARVHELEQANRQLMRLKDSPLDGVLTASPQMLDVCRTIEKVAPSTATVLLKGETGTGKELLARSLHRQSPRSAEPFIAVNCAAIPENLLESELFGHERGAFTGAVRQTPGKIEYANKGTLFLDEIGDLPLSLQAKLLRFLQERTIERVGGRREITVDVRVICATHQDLEAKIERGEFRSDLYYRISEISVRIPPLSMRQGDVLLLARFFIEHFNDEHGRNLKGFTSEAIAAMEAHPWPGNVRELRNRIKRAVIMAEGRQITPKDLELSDESLKEPNFNLREVRDRAEREAALRALSRTNGNVARAAELLGVSRPTMYDLMRKYNL</sequence>
<dbReference type="AlphaFoldDB" id="A0A1B4V397"/>
<evidence type="ECO:0000313" key="10">
    <source>
        <dbReference type="Proteomes" id="UP000218899"/>
    </source>
</evidence>
<feature type="modified residue" description="4-aspartylphosphate" evidence="6">
    <location>
        <position position="54"/>
    </location>
</feature>
<keyword evidence="4" id="KW-0238">DNA-binding</keyword>
<dbReference type="RefSeq" id="WP_096460575.1">
    <property type="nucleotide sequence ID" value="NZ_AP014936.1"/>
</dbReference>
<dbReference type="InterPro" id="IPR058031">
    <property type="entry name" value="AAA_lid_NorR"/>
</dbReference>
<dbReference type="InterPro" id="IPR025944">
    <property type="entry name" value="Sigma_54_int_dom_CS"/>
</dbReference>
<evidence type="ECO:0000256" key="5">
    <source>
        <dbReference type="ARBA" id="ARBA00023163"/>
    </source>
</evidence>
<keyword evidence="10" id="KW-1185">Reference proteome</keyword>
<dbReference type="PROSITE" id="PS00688">
    <property type="entry name" value="SIGMA54_INTERACT_3"/>
    <property type="match status" value="1"/>
</dbReference>
<keyword evidence="3" id="KW-0805">Transcription regulation</keyword>
<dbReference type="PROSITE" id="PS50110">
    <property type="entry name" value="RESPONSE_REGULATORY"/>
    <property type="match status" value="1"/>
</dbReference>
<dbReference type="SMART" id="SM00448">
    <property type="entry name" value="REC"/>
    <property type="match status" value="1"/>
</dbReference>
<evidence type="ECO:0000313" key="9">
    <source>
        <dbReference type="EMBL" id="BAU48023.1"/>
    </source>
</evidence>
<keyword evidence="1" id="KW-0547">Nucleotide-binding</keyword>
<dbReference type="CDD" id="cd00156">
    <property type="entry name" value="REC"/>
    <property type="match status" value="1"/>
</dbReference>
<feature type="domain" description="Response regulatory" evidence="8">
    <location>
        <begin position="7"/>
        <end position="124"/>
    </location>
</feature>
<dbReference type="Gene3D" id="1.10.10.60">
    <property type="entry name" value="Homeodomain-like"/>
    <property type="match status" value="1"/>
</dbReference>
<dbReference type="InterPro" id="IPR009057">
    <property type="entry name" value="Homeodomain-like_sf"/>
</dbReference>
<dbReference type="PRINTS" id="PR01590">
    <property type="entry name" value="HTHFIS"/>
</dbReference>
<dbReference type="GO" id="GO:0000160">
    <property type="term" value="P:phosphorelay signal transduction system"/>
    <property type="evidence" value="ECO:0007669"/>
    <property type="project" value="InterPro"/>
</dbReference>
<dbReference type="InterPro" id="IPR002078">
    <property type="entry name" value="Sigma_54_int"/>
</dbReference>
<organism evidence="9 10">
    <name type="scientific">Sulfurifustis variabilis</name>
    <dbReference type="NCBI Taxonomy" id="1675686"/>
    <lineage>
        <taxon>Bacteria</taxon>
        <taxon>Pseudomonadati</taxon>
        <taxon>Pseudomonadota</taxon>
        <taxon>Gammaproteobacteria</taxon>
        <taxon>Acidiferrobacterales</taxon>
        <taxon>Acidiferrobacteraceae</taxon>
        <taxon>Sulfurifustis</taxon>
    </lineage>
</organism>
<evidence type="ECO:0000256" key="4">
    <source>
        <dbReference type="ARBA" id="ARBA00023125"/>
    </source>
</evidence>
<dbReference type="InterPro" id="IPR002197">
    <property type="entry name" value="HTH_Fis"/>
</dbReference>
<reference evidence="9 10" key="1">
    <citation type="submission" date="2015-08" db="EMBL/GenBank/DDBJ databases">
        <title>Complete genome sequence of Sulfurifustis variabilis.</title>
        <authorList>
            <person name="Miura A."/>
            <person name="Kojima H."/>
            <person name="Fukui M."/>
        </authorList>
    </citation>
    <scope>NUCLEOTIDE SEQUENCE [LARGE SCALE GENOMIC DNA]</scope>
    <source>
        <strain evidence="10">skN76</strain>
    </source>
</reference>
<dbReference type="Pfam" id="PF00072">
    <property type="entry name" value="Response_reg"/>
    <property type="match status" value="1"/>
</dbReference>
<gene>
    <name evidence="9" type="ORF">SVA_1461</name>
</gene>
<keyword evidence="5" id="KW-0804">Transcription</keyword>
<dbReference type="FunFam" id="3.40.50.300:FF:000006">
    <property type="entry name" value="DNA-binding transcriptional regulator NtrC"/>
    <property type="match status" value="1"/>
</dbReference>
<dbReference type="GO" id="GO:0043565">
    <property type="term" value="F:sequence-specific DNA binding"/>
    <property type="evidence" value="ECO:0007669"/>
    <property type="project" value="InterPro"/>
</dbReference>
<dbReference type="PANTHER" id="PTHR32071">
    <property type="entry name" value="TRANSCRIPTIONAL REGULATORY PROTEIN"/>
    <property type="match status" value="1"/>
</dbReference>
<evidence type="ECO:0000256" key="6">
    <source>
        <dbReference type="PROSITE-ProRule" id="PRU00169"/>
    </source>
</evidence>
<dbReference type="Gene3D" id="1.10.8.60">
    <property type="match status" value="1"/>
</dbReference>
<dbReference type="InterPro" id="IPR025662">
    <property type="entry name" value="Sigma_54_int_dom_ATP-bd_1"/>
</dbReference>
<dbReference type="GO" id="GO:0005524">
    <property type="term" value="F:ATP binding"/>
    <property type="evidence" value="ECO:0007669"/>
    <property type="project" value="UniProtKB-KW"/>
</dbReference>
<dbReference type="PROSITE" id="PS00676">
    <property type="entry name" value="SIGMA54_INTERACT_2"/>
    <property type="match status" value="1"/>
</dbReference>